<feature type="transmembrane region" description="Helical" evidence="1">
    <location>
        <begin position="84"/>
        <end position="102"/>
    </location>
</feature>
<evidence type="ECO:0000313" key="3">
    <source>
        <dbReference type="Proteomes" id="UP001594351"/>
    </source>
</evidence>
<proteinExistence type="predicted"/>
<keyword evidence="1" id="KW-0472">Membrane</keyword>
<evidence type="ECO:0000313" key="2">
    <source>
        <dbReference type="EMBL" id="MFC1850595.1"/>
    </source>
</evidence>
<protein>
    <recommendedName>
        <fullName evidence="4">DUF4386 domain-containing protein</fullName>
    </recommendedName>
</protein>
<sequence length="233" mass="26200">MVDLKKRPFGRVGIIGITVVLVSLILVLVFPTKAPGIMDGFITPIIAFEFIETRQEVFQLFGPRNSPVQSEMVSRMNLGNYLDFVYMLLYSLFLAALSLKCARQAGNKIFYAGVPLSVFVLGGDFLENLQLLGITSKLQTGNFESELYYLHIFTWQKWGGIALIFVLLGPYFMSGNLYSKLIALGGFFTFILACLAFLQRSVLNEIFGLAVVIMFLMLIIYCFTYKKDDAADR</sequence>
<accession>A0ABV6YWL4</accession>
<dbReference type="EMBL" id="JBHPBY010000110">
    <property type="protein sequence ID" value="MFC1850595.1"/>
    <property type="molecule type" value="Genomic_DNA"/>
</dbReference>
<keyword evidence="1" id="KW-0812">Transmembrane</keyword>
<organism evidence="2 3">
    <name type="scientific">candidate division CSSED10-310 bacterium</name>
    <dbReference type="NCBI Taxonomy" id="2855610"/>
    <lineage>
        <taxon>Bacteria</taxon>
        <taxon>Bacteria division CSSED10-310</taxon>
    </lineage>
</organism>
<reference evidence="2 3" key="1">
    <citation type="submission" date="2024-09" db="EMBL/GenBank/DDBJ databases">
        <title>Laminarin stimulates single cell rates of sulfate reduction while oxygen inhibits transcriptomic activity in coastal marine sediment.</title>
        <authorList>
            <person name="Lindsay M."/>
            <person name="Orcutt B."/>
            <person name="Emerson D."/>
            <person name="Stepanauskas R."/>
            <person name="D'Angelo T."/>
        </authorList>
    </citation>
    <scope>NUCLEOTIDE SEQUENCE [LARGE SCALE GENOMIC DNA]</scope>
    <source>
        <strain evidence="2">SAG AM-311-K15</strain>
    </source>
</reference>
<dbReference type="Proteomes" id="UP001594351">
    <property type="component" value="Unassembled WGS sequence"/>
</dbReference>
<keyword evidence="3" id="KW-1185">Reference proteome</keyword>
<comment type="caution">
    <text evidence="2">The sequence shown here is derived from an EMBL/GenBank/DDBJ whole genome shotgun (WGS) entry which is preliminary data.</text>
</comment>
<feature type="transmembrane region" description="Helical" evidence="1">
    <location>
        <begin position="206"/>
        <end position="225"/>
    </location>
</feature>
<feature type="transmembrane region" description="Helical" evidence="1">
    <location>
        <begin position="109"/>
        <end position="127"/>
    </location>
</feature>
<feature type="transmembrane region" description="Helical" evidence="1">
    <location>
        <begin position="147"/>
        <end position="169"/>
    </location>
</feature>
<evidence type="ECO:0000256" key="1">
    <source>
        <dbReference type="SAM" id="Phobius"/>
    </source>
</evidence>
<name>A0ABV6YWL4_UNCC1</name>
<gene>
    <name evidence="2" type="ORF">ACFL27_10420</name>
</gene>
<keyword evidence="1" id="KW-1133">Transmembrane helix</keyword>
<feature type="transmembrane region" description="Helical" evidence="1">
    <location>
        <begin position="12"/>
        <end position="30"/>
    </location>
</feature>
<feature type="transmembrane region" description="Helical" evidence="1">
    <location>
        <begin position="181"/>
        <end position="200"/>
    </location>
</feature>
<evidence type="ECO:0008006" key="4">
    <source>
        <dbReference type="Google" id="ProtNLM"/>
    </source>
</evidence>